<dbReference type="PANTHER" id="PTHR43581">
    <property type="entry name" value="ATP/GTP PHOSPHATASE"/>
    <property type="match status" value="1"/>
</dbReference>
<keyword evidence="3" id="KW-1185">Reference proteome</keyword>
<dbReference type="InterPro" id="IPR051396">
    <property type="entry name" value="Bact_Antivir_Def_Nuclease"/>
</dbReference>
<dbReference type="InterPro" id="IPR041685">
    <property type="entry name" value="AAA_GajA/Old/RecF-like"/>
</dbReference>
<dbReference type="PANTHER" id="PTHR43581:SF4">
    <property type="entry name" value="ATP_GTP PHOSPHATASE"/>
    <property type="match status" value="1"/>
</dbReference>
<evidence type="ECO:0000313" key="3">
    <source>
        <dbReference type="Proteomes" id="UP001210678"/>
    </source>
</evidence>
<dbReference type="Pfam" id="PF13175">
    <property type="entry name" value="AAA_15"/>
    <property type="match status" value="1"/>
</dbReference>
<dbReference type="Proteomes" id="UP001210678">
    <property type="component" value="Unassembled WGS sequence"/>
</dbReference>
<dbReference type="SUPFAM" id="SSF52540">
    <property type="entry name" value="P-loop containing nucleoside triphosphate hydrolases"/>
    <property type="match status" value="1"/>
</dbReference>
<gene>
    <name evidence="2" type="ORF">PGX00_06890</name>
</gene>
<dbReference type="EMBL" id="JAQLOI010000001">
    <property type="protein sequence ID" value="MDB1123400.1"/>
    <property type="molecule type" value="Genomic_DNA"/>
</dbReference>
<dbReference type="Gene3D" id="3.40.50.300">
    <property type="entry name" value="P-loop containing nucleotide triphosphate hydrolases"/>
    <property type="match status" value="1"/>
</dbReference>
<evidence type="ECO:0000313" key="2">
    <source>
        <dbReference type="EMBL" id="MDB1123400.1"/>
    </source>
</evidence>
<organism evidence="2 3">
    <name type="scientific">Vibrio algarum</name>
    <dbReference type="NCBI Taxonomy" id="3020714"/>
    <lineage>
        <taxon>Bacteria</taxon>
        <taxon>Pseudomonadati</taxon>
        <taxon>Pseudomonadota</taxon>
        <taxon>Gammaproteobacteria</taxon>
        <taxon>Vibrionales</taxon>
        <taxon>Vibrionaceae</taxon>
        <taxon>Vibrio</taxon>
    </lineage>
</organism>
<comment type="caution">
    <text evidence="2">The sequence shown here is derived from an EMBL/GenBank/DDBJ whole genome shotgun (WGS) entry which is preliminary data.</text>
</comment>
<name>A0ABT4YPJ9_9VIBR</name>
<proteinExistence type="predicted"/>
<dbReference type="RefSeq" id="WP_272133934.1">
    <property type="nucleotide sequence ID" value="NZ_JAQLOI010000001.1"/>
</dbReference>
<sequence length="124" mass="14743">MGIKSIRVKNLLSFKDFAIQNFSDINCIIGKNNVGKSNLLKVLDFYFKALINESPKNLQLHSNYSNHGEISIVFDTSRLEDVIRTNKDRSSYQRHIYKSMFKSELDQWEYLFRKTKRKDYLLLR</sequence>
<dbReference type="InterPro" id="IPR027417">
    <property type="entry name" value="P-loop_NTPase"/>
</dbReference>
<protein>
    <submittedName>
        <fullName evidence="2">AAA family ATPase</fullName>
    </submittedName>
</protein>
<evidence type="ECO:0000259" key="1">
    <source>
        <dbReference type="Pfam" id="PF13175"/>
    </source>
</evidence>
<feature type="domain" description="Endonuclease GajA/Old nuclease/RecF-like AAA" evidence="1">
    <location>
        <begin position="1"/>
        <end position="97"/>
    </location>
</feature>
<reference evidence="2 3" key="1">
    <citation type="submission" date="2023-01" db="EMBL/GenBank/DDBJ databases">
        <title>Vibrio sp. KJ40-1 sp.nov, isolated from marine algae.</title>
        <authorList>
            <person name="Butt M."/>
            <person name="Kim J.M.J."/>
            <person name="Jeon C.O.C."/>
        </authorList>
    </citation>
    <scope>NUCLEOTIDE SEQUENCE [LARGE SCALE GENOMIC DNA]</scope>
    <source>
        <strain evidence="2 3">KJ40-1</strain>
    </source>
</reference>
<accession>A0ABT4YPJ9</accession>